<keyword evidence="2" id="KW-1185">Reference proteome</keyword>
<evidence type="ECO:0000313" key="1">
    <source>
        <dbReference type="EMBL" id="VVA93865.1"/>
    </source>
</evidence>
<dbReference type="AlphaFoldDB" id="A0A565AZC3"/>
<proteinExistence type="predicted"/>
<name>A0A565AZC3_9BRAS</name>
<reference evidence="1" key="1">
    <citation type="submission" date="2019-07" db="EMBL/GenBank/DDBJ databases">
        <authorList>
            <person name="Dittberner H."/>
        </authorList>
    </citation>
    <scope>NUCLEOTIDE SEQUENCE [LARGE SCALE GENOMIC DNA]</scope>
</reference>
<accession>A0A565AZC3</accession>
<sequence>MFVLFLEKKKIKNQINANEKKEDCLDYSSREGFEAVRSGRTGRGRQTGSTIDRICASVYMGAINYGNGAHGL</sequence>
<gene>
    <name evidence="1" type="ORF">ANE_LOCUS4310</name>
</gene>
<organism evidence="1 2">
    <name type="scientific">Arabis nemorensis</name>
    <dbReference type="NCBI Taxonomy" id="586526"/>
    <lineage>
        <taxon>Eukaryota</taxon>
        <taxon>Viridiplantae</taxon>
        <taxon>Streptophyta</taxon>
        <taxon>Embryophyta</taxon>
        <taxon>Tracheophyta</taxon>
        <taxon>Spermatophyta</taxon>
        <taxon>Magnoliopsida</taxon>
        <taxon>eudicotyledons</taxon>
        <taxon>Gunneridae</taxon>
        <taxon>Pentapetalae</taxon>
        <taxon>rosids</taxon>
        <taxon>malvids</taxon>
        <taxon>Brassicales</taxon>
        <taxon>Brassicaceae</taxon>
        <taxon>Arabideae</taxon>
        <taxon>Arabis</taxon>
    </lineage>
</organism>
<dbReference type="EMBL" id="CABITT030000002">
    <property type="protein sequence ID" value="VVA93865.1"/>
    <property type="molecule type" value="Genomic_DNA"/>
</dbReference>
<evidence type="ECO:0000313" key="2">
    <source>
        <dbReference type="Proteomes" id="UP000489600"/>
    </source>
</evidence>
<comment type="caution">
    <text evidence="1">The sequence shown here is derived from an EMBL/GenBank/DDBJ whole genome shotgun (WGS) entry which is preliminary data.</text>
</comment>
<dbReference type="Proteomes" id="UP000489600">
    <property type="component" value="Unassembled WGS sequence"/>
</dbReference>
<protein>
    <submittedName>
        <fullName evidence="1">Uncharacterized protein</fullName>
    </submittedName>
</protein>